<sequence length="205" mass="22702">MSQVTACSEFGQDKPQIHPLLRATHYVLDLETLGKGPNAAIATIGCVRIENGVIGDGLYIRVDVDSAIGFGGETDASTIDFWLKQSEEAQREIHQGFNRVKINNALIQLADFIDRPAAVYGESYVWGNGATFDNVIISTAFQRAHVPRPWQNRNDRDLRTITDLYPEAKKSVQFVGLKHHALDDAMHEARILVAALKLHIARSPA</sequence>
<dbReference type="GO" id="GO:0003676">
    <property type="term" value="F:nucleic acid binding"/>
    <property type="evidence" value="ECO:0007669"/>
    <property type="project" value="InterPro"/>
</dbReference>
<proteinExistence type="predicted"/>
<accession>A0A1M7LKF2</accession>
<dbReference type="InterPro" id="IPR012337">
    <property type="entry name" value="RNaseH-like_sf"/>
</dbReference>
<evidence type="ECO:0000313" key="3">
    <source>
        <dbReference type="Proteomes" id="UP000184305"/>
    </source>
</evidence>
<evidence type="ECO:0000313" key="2">
    <source>
        <dbReference type="EMBL" id="SHM78503.1"/>
    </source>
</evidence>
<organism evidence="2 3">
    <name type="scientific">Phytopseudomonas punonensis</name>
    <dbReference type="NCBI Taxonomy" id="1220495"/>
    <lineage>
        <taxon>Bacteria</taxon>
        <taxon>Pseudomonadati</taxon>
        <taxon>Pseudomonadota</taxon>
        <taxon>Gammaproteobacteria</taxon>
        <taxon>Pseudomonadales</taxon>
        <taxon>Pseudomonadaceae</taxon>
        <taxon>Phytopseudomonas</taxon>
    </lineage>
</organism>
<dbReference type="InterPro" id="IPR033390">
    <property type="entry name" value="Rv2179c-like"/>
</dbReference>
<keyword evidence="3" id="KW-1185">Reference proteome</keyword>
<dbReference type="Pfam" id="PF16473">
    <property type="entry name" value="Rv2179c-like"/>
    <property type="match status" value="1"/>
</dbReference>
<dbReference type="OrthoDB" id="256590at2"/>
<dbReference type="InterPro" id="IPR036397">
    <property type="entry name" value="RNaseH_sf"/>
</dbReference>
<dbReference type="EMBL" id="FRBQ01000008">
    <property type="protein sequence ID" value="SHM78503.1"/>
    <property type="molecule type" value="Genomic_DNA"/>
</dbReference>
<reference evidence="3" key="1">
    <citation type="submission" date="2016-11" db="EMBL/GenBank/DDBJ databases">
        <authorList>
            <person name="Varghese N."/>
            <person name="Submissions S."/>
        </authorList>
    </citation>
    <scope>NUCLEOTIDE SEQUENCE [LARGE SCALE GENOMIC DNA]</scope>
    <source>
        <strain evidence="3">CECT 8089</strain>
    </source>
</reference>
<dbReference type="RefSeq" id="WP_073267489.1">
    <property type="nucleotide sequence ID" value="NZ_FRBQ01000008.1"/>
</dbReference>
<protein>
    <submittedName>
        <fullName evidence="2">Exodeoxyribonuclease VIII</fullName>
    </submittedName>
</protein>
<name>A0A1M7LKF2_9GAMM</name>
<dbReference type="AlphaFoldDB" id="A0A1M7LKF2"/>
<evidence type="ECO:0000259" key="1">
    <source>
        <dbReference type="Pfam" id="PF16473"/>
    </source>
</evidence>
<dbReference type="STRING" id="1220495.SAMN05216288_4289"/>
<dbReference type="Proteomes" id="UP000184305">
    <property type="component" value="Unassembled WGS sequence"/>
</dbReference>
<gene>
    <name evidence="2" type="ORF">SAMN05216288_4289</name>
</gene>
<feature type="domain" description="3'-5' exoribonuclease Rv2179c-like" evidence="1">
    <location>
        <begin position="25"/>
        <end position="193"/>
    </location>
</feature>
<dbReference type="SUPFAM" id="SSF53098">
    <property type="entry name" value="Ribonuclease H-like"/>
    <property type="match status" value="1"/>
</dbReference>
<dbReference type="Gene3D" id="3.30.420.10">
    <property type="entry name" value="Ribonuclease H-like superfamily/Ribonuclease H"/>
    <property type="match status" value="1"/>
</dbReference>